<evidence type="ECO:0000256" key="1">
    <source>
        <dbReference type="SAM" id="SignalP"/>
    </source>
</evidence>
<dbReference type="InterPro" id="IPR006597">
    <property type="entry name" value="Sel1-like"/>
</dbReference>
<dbReference type="eggNOG" id="COG0790">
    <property type="taxonomic scope" value="Bacteria"/>
</dbReference>
<dbReference type="AlphaFoldDB" id="A0A091B268"/>
<comment type="caution">
    <text evidence="2">The sequence shown here is derived from an EMBL/GenBank/DDBJ whole genome shotgun (WGS) entry which is preliminary data.</text>
</comment>
<dbReference type="Gene3D" id="1.25.40.10">
    <property type="entry name" value="Tetratricopeptide repeat domain"/>
    <property type="match status" value="2"/>
</dbReference>
<dbReference type="EMBL" id="AVCK01000023">
    <property type="protein sequence ID" value="KFN45791.1"/>
    <property type="molecule type" value="Genomic_DNA"/>
</dbReference>
<dbReference type="RefSeq" id="WP_034212868.1">
    <property type="nucleotide sequence ID" value="NZ_AVCK01000023.1"/>
</dbReference>
<feature type="signal peptide" evidence="1">
    <location>
        <begin position="1"/>
        <end position="24"/>
    </location>
</feature>
<name>A0A091B268_9GAMM</name>
<dbReference type="Proteomes" id="UP000029393">
    <property type="component" value="Unassembled WGS sequence"/>
</dbReference>
<feature type="chain" id="PRO_5001869171" description="Sel1 repeat family protein" evidence="1">
    <location>
        <begin position="25"/>
        <end position="391"/>
    </location>
</feature>
<dbReference type="InterPro" id="IPR011990">
    <property type="entry name" value="TPR-like_helical_dom_sf"/>
</dbReference>
<dbReference type="PATRIC" id="fig|1384056.3.peg.1743"/>
<dbReference type="Pfam" id="PF08238">
    <property type="entry name" value="Sel1"/>
    <property type="match status" value="8"/>
</dbReference>
<evidence type="ECO:0000313" key="2">
    <source>
        <dbReference type="EMBL" id="KFN45791.1"/>
    </source>
</evidence>
<gene>
    <name evidence="2" type="ORF">N787_12070</name>
</gene>
<proteinExistence type="predicted"/>
<keyword evidence="1" id="KW-0732">Signal</keyword>
<keyword evidence="3" id="KW-1185">Reference proteome</keyword>
<dbReference type="PANTHER" id="PTHR43628:SF1">
    <property type="entry name" value="CHITIN SYNTHASE REGULATORY FACTOR 2-RELATED"/>
    <property type="match status" value="1"/>
</dbReference>
<accession>A0A091B268</accession>
<reference evidence="2 3" key="1">
    <citation type="submission" date="2013-09" db="EMBL/GenBank/DDBJ databases">
        <title>Genome sequencing of Arenimonas metalli.</title>
        <authorList>
            <person name="Chen F."/>
            <person name="Wang G."/>
        </authorList>
    </citation>
    <scope>NUCLEOTIDE SEQUENCE [LARGE SCALE GENOMIC DNA]</scope>
    <source>
        <strain evidence="2 3">CF5-1</strain>
    </source>
</reference>
<sequence>MPTIRRRASLVLALGLALSPAAFAQSVDQALEQARALEAESKFAQVIDVLAPHREAARPEVDYALAYAHLNRQLQGAATATAAEDYAQALRLANRAAAKDHGPSLYLLSLIHGNGWGVPADAAQSRAFLERAAKAGDVVARADYAVMLYQGRLGLPRDVATACALFAEVLVKEEVGMIASYYLGLATARGECGLGPDMAKALALIRRAADAGVTEAERDMGRALQTGDGIARNLDAALVWYARAANKGDAFSLWRLGMAHVRGQGRPLDIVLGVDYLKRAVDAGSPDAMASLAALLAAGDGVAQDFGMARALYQRAARAGQPQAHRDLALMHLAGQGAPADPAQAWVNYQKAVALGHAPEPRLDAAIKAAMSPAQAREAEAELAQWRQSRP</sequence>
<dbReference type="STRING" id="1384056.N787_12070"/>
<dbReference type="InterPro" id="IPR052945">
    <property type="entry name" value="Mitotic_Regulator"/>
</dbReference>
<protein>
    <recommendedName>
        <fullName evidence="4">Sel1 repeat family protein</fullName>
    </recommendedName>
</protein>
<organism evidence="2 3">
    <name type="scientific">Arenimonas metalli CF5-1</name>
    <dbReference type="NCBI Taxonomy" id="1384056"/>
    <lineage>
        <taxon>Bacteria</taxon>
        <taxon>Pseudomonadati</taxon>
        <taxon>Pseudomonadota</taxon>
        <taxon>Gammaproteobacteria</taxon>
        <taxon>Lysobacterales</taxon>
        <taxon>Lysobacteraceae</taxon>
        <taxon>Arenimonas</taxon>
    </lineage>
</organism>
<dbReference type="PANTHER" id="PTHR43628">
    <property type="entry name" value="ACTIVATOR OF C KINASE PROTEIN 1-RELATED"/>
    <property type="match status" value="1"/>
</dbReference>
<evidence type="ECO:0008006" key="4">
    <source>
        <dbReference type="Google" id="ProtNLM"/>
    </source>
</evidence>
<dbReference type="SUPFAM" id="SSF81901">
    <property type="entry name" value="HCP-like"/>
    <property type="match status" value="2"/>
</dbReference>
<dbReference type="SMART" id="SM00671">
    <property type="entry name" value="SEL1"/>
    <property type="match status" value="8"/>
</dbReference>
<evidence type="ECO:0000313" key="3">
    <source>
        <dbReference type="Proteomes" id="UP000029393"/>
    </source>
</evidence>
<dbReference type="OrthoDB" id="1442375at2"/>